<dbReference type="SUPFAM" id="SSF110087">
    <property type="entry name" value="DR1885-like metal-binding protein"/>
    <property type="match status" value="1"/>
</dbReference>
<proteinExistence type="predicted"/>
<evidence type="ECO:0000313" key="3">
    <source>
        <dbReference type="Proteomes" id="UP000028824"/>
    </source>
</evidence>
<feature type="chain" id="PRO_5001817116" description="Copper chaperone PCu(A)C" evidence="1">
    <location>
        <begin position="22"/>
        <end position="171"/>
    </location>
</feature>
<dbReference type="InterPro" id="IPR058248">
    <property type="entry name" value="Lxx211020-like"/>
</dbReference>
<dbReference type="InterPro" id="IPR007410">
    <property type="entry name" value="LpqE-like"/>
</dbReference>
<protein>
    <recommendedName>
        <fullName evidence="4">Copper chaperone PCu(A)C</fullName>
    </recommendedName>
</protein>
<sequence>MIRPFLLGAALALVPASLSFAESPKPAAVQVAGLTLSDAFTRATLPGAPVAGGFVTISNAGSADDRLIGGKADFATEVQVHEMALQGDVMKMRELPDGLPIPAGQTVVLKPGSYHVMFMGLTRPLTEGETVDVTLTFEKAGDVALKMAVIAPGKAHMGAGKPMGMAAPASN</sequence>
<feature type="signal peptide" evidence="1">
    <location>
        <begin position="1"/>
        <end position="21"/>
    </location>
</feature>
<keyword evidence="1" id="KW-0732">Signal</keyword>
<reference evidence="2 3" key="1">
    <citation type="submission" date="2014-03" db="EMBL/GenBank/DDBJ databases">
        <title>Genome of Paenirhodobacter enshiensis DW2-9.</title>
        <authorList>
            <person name="Wang D."/>
            <person name="Wang G."/>
        </authorList>
    </citation>
    <scope>NUCLEOTIDE SEQUENCE [LARGE SCALE GENOMIC DNA]</scope>
    <source>
        <strain evidence="2 3">DW2-9</strain>
    </source>
</reference>
<dbReference type="EMBL" id="JFZB01000012">
    <property type="protein sequence ID" value="KFI26790.1"/>
    <property type="molecule type" value="Genomic_DNA"/>
</dbReference>
<dbReference type="AlphaFoldDB" id="A0A086XXP0"/>
<dbReference type="Proteomes" id="UP000028824">
    <property type="component" value="Unassembled WGS sequence"/>
</dbReference>
<dbReference type="InterPro" id="IPR036182">
    <property type="entry name" value="PCuAC_sf"/>
</dbReference>
<dbReference type="Gene3D" id="2.60.40.1890">
    <property type="entry name" value="PCu(A)C copper chaperone"/>
    <property type="match status" value="1"/>
</dbReference>
<evidence type="ECO:0000256" key="1">
    <source>
        <dbReference type="SAM" id="SignalP"/>
    </source>
</evidence>
<gene>
    <name evidence="2" type="ORF">CG50_00545</name>
</gene>
<dbReference type="PANTHER" id="PTHR36302:SF1">
    <property type="entry name" value="COPPER CHAPERONE PCU(A)C"/>
    <property type="match status" value="1"/>
</dbReference>
<comment type="caution">
    <text evidence="2">The sequence shown here is derived from an EMBL/GenBank/DDBJ whole genome shotgun (WGS) entry which is preliminary data.</text>
</comment>
<dbReference type="RefSeq" id="WP_036636941.1">
    <property type="nucleotide sequence ID" value="NZ_JFZB01000012.1"/>
</dbReference>
<dbReference type="Pfam" id="PF04314">
    <property type="entry name" value="PCuAC"/>
    <property type="match status" value="1"/>
</dbReference>
<name>A0A086XXP0_9RHOB</name>
<keyword evidence="3" id="KW-1185">Reference proteome</keyword>
<dbReference type="eggNOG" id="COG2847">
    <property type="taxonomic scope" value="Bacteria"/>
</dbReference>
<dbReference type="PANTHER" id="PTHR36302">
    <property type="entry name" value="BLR7088 PROTEIN"/>
    <property type="match status" value="1"/>
</dbReference>
<organism evidence="2 3">
    <name type="scientific">Paenirhodobacter enshiensis</name>
    <dbReference type="NCBI Taxonomy" id="1105367"/>
    <lineage>
        <taxon>Bacteria</taxon>
        <taxon>Pseudomonadati</taxon>
        <taxon>Pseudomonadota</taxon>
        <taxon>Alphaproteobacteria</taxon>
        <taxon>Rhodobacterales</taxon>
        <taxon>Rhodobacter group</taxon>
        <taxon>Paenirhodobacter</taxon>
    </lineage>
</organism>
<dbReference type="OrthoDB" id="9796962at2"/>
<evidence type="ECO:0000313" key="2">
    <source>
        <dbReference type="EMBL" id="KFI26790.1"/>
    </source>
</evidence>
<evidence type="ECO:0008006" key="4">
    <source>
        <dbReference type="Google" id="ProtNLM"/>
    </source>
</evidence>
<dbReference type="STRING" id="1105367.CG50_00545"/>
<accession>A0A086XXP0</accession>